<dbReference type="SUPFAM" id="SSF53098">
    <property type="entry name" value="Ribonuclease H-like"/>
    <property type="match status" value="1"/>
</dbReference>
<dbReference type="HOGENOM" id="CLU_013874_2_0_1"/>
<evidence type="ECO:0000313" key="2">
    <source>
        <dbReference type="EnsemblMetazoa" id="RPRC012960-PA"/>
    </source>
</evidence>
<dbReference type="Proteomes" id="UP000015103">
    <property type="component" value="Unassembled WGS sequence"/>
</dbReference>
<reference evidence="2" key="1">
    <citation type="submission" date="2015-05" db="UniProtKB">
        <authorList>
            <consortium name="EnsemblMetazoa"/>
        </authorList>
    </citation>
    <scope>IDENTIFICATION</scope>
</reference>
<name>T1I9I9_RHOPR</name>
<evidence type="ECO:0000313" key="3">
    <source>
        <dbReference type="Proteomes" id="UP000015103"/>
    </source>
</evidence>
<dbReference type="AlphaFoldDB" id="T1I9I9"/>
<protein>
    <recommendedName>
        <fullName evidence="4">HAT C-terminal dimerisation domain-containing protein</fullName>
    </recommendedName>
</protein>
<dbReference type="EMBL" id="ACPB03016443">
    <property type="status" value="NOT_ANNOTATED_CDS"/>
    <property type="molecule type" value="Genomic_DNA"/>
</dbReference>
<keyword evidence="3" id="KW-1185">Reference proteome</keyword>
<proteinExistence type="predicted"/>
<dbReference type="PANTHER" id="PTHR47501">
    <property type="entry name" value="TRANSPOSASE-RELATED"/>
    <property type="match status" value="1"/>
</dbReference>
<dbReference type="InParanoid" id="T1I9I9"/>
<dbReference type="PANTHER" id="PTHR47501:SF5">
    <property type="entry name" value="HAT C-TERMINAL DIMERISATION DOMAIN-CONTAINING PROTEIN"/>
    <property type="match status" value="1"/>
</dbReference>
<dbReference type="EnsemblMetazoa" id="RPRC012960-RA">
    <property type="protein sequence ID" value="RPRC012960-PA"/>
    <property type="gene ID" value="RPRC012960"/>
</dbReference>
<organism evidence="2 3">
    <name type="scientific">Rhodnius prolixus</name>
    <name type="common">Triatomid bug</name>
    <dbReference type="NCBI Taxonomy" id="13249"/>
    <lineage>
        <taxon>Eukaryota</taxon>
        <taxon>Metazoa</taxon>
        <taxon>Ecdysozoa</taxon>
        <taxon>Arthropoda</taxon>
        <taxon>Hexapoda</taxon>
        <taxon>Insecta</taxon>
        <taxon>Pterygota</taxon>
        <taxon>Neoptera</taxon>
        <taxon>Paraneoptera</taxon>
        <taxon>Hemiptera</taxon>
        <taxon>Heteroptera</taxon>
        <taxon>Panheteroptera</taxon>
        <taxon>Cimicomorpha</taxon>
        <taxon>Reduviidae</taxon>
        <taxon>Triatominae</taxon>
        <taxon>Rhodnius</taxon>
    </lineage>
</organism>
<evidence type="ECO:0008006" key="4">
    <source>
        <dbReference type="Google" id="ProtNLM"/>
    </source>
</evidence>
<evidence type="ECO:0000256" key="1">
    <source>
        <dbReference type="SAM" id="MobiDB-lite"/>
    </source>
</evidence>
<dbReference type="OMA" id="HWIDSET"/>
<dbReference type="eggNOG" id="KOG1121">
    <property type="taxonomic scope" value="Eukaryota"/>
</dbReference>
<sequence>EDLIFKFILHSMVPLRVVEDPYFINLINNLRGEVISRRTLCRRVDAFFDTQILKIKEFLKMAKFIFGPGKIEQNLRRKSVAIACRRFKNDHTFDRIAKLLSDINSEFGLNHQKVIATVTDNASSFVKAFEFGVNTQNINIVEEDCTGCEGTDETETDTGEESEDEDSDHVELPNHMRCCAHTICLCVSADVEKLLKSNKELSKIHFNTIRKCNILWRQNRPKTSEIILNLLGHTLSKPGETRWNSLNDSLKQILKIKDKNAALFKALNIKDPLKEDEYIYLQEYVDCTTPFAEALDVMQGEHYTYYGTALPCLLSLKKKMQRLSEREWVFCSPLPEALLLSLNTRFKKFFEFTSAESEIAVVAALSNPRFKNKWLSCVLTEWHDRLLRLFKEAVQVEVTLTKNSANKNGLQQFNGIESFNDFFDFGSPNQTLSSPTADIQIVYFFNDSDENLLMLERYPEIKKVFIKFNTPLPSAAPVERLFSYASMTNKPKSNKLSDKTFEKRVLLKANMQLG</sequence>
<dbReference type="InterPro" id="IPR012337">
    <property type="entry name" value="RNaseH-like_sf"/>
</dbReference>
<dbReference type="VEuPathDB" id="VectorBase:RPRC012960"/>
<feature type="region of interest" description="Disordered" evidence="1">
    <location>
        <begin position="147"/>
        <end position="168"/>
    </location>
</feature>
<accession>T1I9I9</accession>